<dbReference type="EMBL" id="JACHXW010000007">
    <property type="protein sequence ID" value="MBB3152827.1"/>
    <property type="molecule type" value="Genomic_DNA"/>
</dbReference>
<feature type="compositionally biased region" description="Pro residues" evidence="1">
    <location>
        <begin position="413"/>
        <end position="438"/>
    </location>
</feature>
<dbReference type="PANTHER" id="PTHR43308:SF5">
    <property type="entry name" value="S-LAYER PROTEIN _ PEPTIDOGLYCAN ENDO-BETA-N-ACETYLGLUCOSAMINIDASE"/>
    <property type="match status" value="1"/>
</dbReference>
<evidence type="ECO:0000313" key="3">
    <source>
        <dbReference type="EMBL" id="MBB3152827.1"/>
    </source>
</evidence>
<dbReference type="InterPro" id="IPR046780">
    <property type="entry name" value="aBig_2"/>
</dbReference>
<dbReference type="Proteomes" id="UP000518605">
    <property type="component" value="Unassembled WGS sequence"/>
</dbReference>
<evidence type="ECO:0000256" key="1">
    <source>
        <dbReference type="SAM" id="MobiDB-lite"/>
    </source>
</evidence>
<dbReference type="InterPro" id="IPR001119">
    <property type="entry name" value="SLH_dom"/>
</dbReference>
<feature type="domain" description="SLH" evidence="2">
    <location>
        <begin position="527"/>
        <end position="590"/>
    </location>
</feature>
<dbReference type="PROSITE" id="PS51257">
    <property type="entry name" value="PROKAR_LIPOPROTEIN"/>
    <property type="match status" value="1"/>
</dbReference>
<evidence type="ECO:0000313" key="4">
    <source>
        <dbReference type="Proteomes" id="UP000518605"/>
    </source>
</evidence>
<dbReference type="PROSITE" id="PS51272">
    <property type="entry name" value="SLH"/>
    <property type="match status" value="3"/>
</dbReference>
<proteinExistence type="predicted"/>
<gene>
    <name evidence="3" type="ORF">FHS16_002884</name>
</gene>
<dbReference type="Pfam" id="PF20578">
    <property type="entry name" value="aBig_2"/>
    <property type="match status" value="1"/>
</dbReference>
<dbReference type="Pfam" id="PF12733">
    <property type="entry name" value="Cadherin-like"/>
    <property type="match status" value="1"/>
</dbReference>
<feature type="region of interest" description="Disordered" evidence="1">
    <location>
        <begin position="407"/>
        <end position="443"/>
    </location>
</feature>
<feature type="domain" description="SLH" evidence="2">
    <location>
        <begin position="591"/>
        <end position="653"/>
    </location>
</feature>
<comment type="caution">
    <text evidence="3">The sequence shown here is derived from an EMBL/GenBank/DDBJ whole genome shotgun (WGS) entry which is preliminary data.</text>
</comment>
<protein>
    <recommendedName>
        <fullName evidence="2">SLH domain-containing protein</fullName>
    </recommendedName>
</protein>
<dbReference type="AlphaFoldDB" id="A0A7W5C887"/>
<dbReference type="Pfam" id="PF00395">
    <property type="entry name" value="SLH"/>
    <property type="match status" value="3"/>
</dbReference>
<keyword evidence="4" id="KW-1185">Reference proteome</keyword>
<accession>A0A7W5C887</accession>
<dbReference type="PANTHER" id="PTHR43308">
    <property type="entry name" value="OUTER MEMBRANE PROTEIN ALPHA-RELATED"/>
    <property type="match status" value="1"/>
</dbReference>
<name>A0A7W5C887_9BACL</name>
<dbReference type="InterPro" id="IPR025883">
    <property type="entry name" value="Cadherin-like_domain"/>
</dbReference>
<sequence length="654" mass="69196">MKRFSLGRSLLIPAVILLLLSGCIIKTSSFTIYFGPEEALVGSEQMYVRYSDGSVQAAPIKPSSPSPTVVVTDDQKSIVGGYVSDGNVSWVPSLSYTVDISNNFVTVTNITYSKPSSPVGYVVQQPEPVADNEHPGFVKVTYSVYGTEGSPVTGRTEVFAQSTASDVSFYDKDGGFTATEVAGGFSSYTEGGKVTFTIKTTVDKVSELPISLYSGSKLIYNSMINNAASALSIGLAEGDTEQNVTRNISLPPSKDQDINISWASSNPDVITEAGVIHKPKTSTGFSDVTMTATISGYDFVITKSFDLRVIGDTFSNVATLSELTLSGVAFDQAFSGQVLSYTGQAPYEVSVTTATYTPDDSFAAVAYKRDETPISNPIDLQVGLNEISVVVTAEDGSTEVYKVAVTRASAPETPTPATPTPATPSPATPNPTAAPTPTPAASNPFLSAAAIDVDKLTDELKQKWTASEPVAFTDTASHWASKDIGIASRLQIIEGFQDGGFKPNASVTRAEFSAMIVRAFGLGKASTGTSFSDLDSQNWSSAYIESLASSGIINGYQDGTFKPNNDITRAEMLTVISRIVNLKALSQNDAPAVFSDISDEYWAKAAIEEAAGAGMINGVSTNQFAPENKSTRAEALTLIIRSLRTSAAINELLQ</sequence>
<feature type="domain" description="SLH" evidence="2">
    <location>
        <begin position="467"/>
        <end position="526"/>
    </location>
</feature>
<organism evidence="3 4">
    <name type="scientific">Paenibacillus endophyticus</name>
    <dbReference type="NCBI Taxonomy" id="1294268"/>
    <lineage>
        <taxon>Bacteria</taxon>
        <taxon>Bacillati</taxon>
        <taxon>Bacillota</taxon>
        <taxon>Bacilli</taxon>
        <taxon>Bacillales</taxon>
        <taxon>Paenibacillaceae</taxon>
        <taxon>Paenibacillus</taxon>
    </lineage>
</organism>
<dbReference type="InterPro" id="IPR051465">
    <property type="entry name" value="Cell_Envelope_Struct_Comp"/>
</dbReference>
<reference evidence="3 4" key="1">
    <citation type="submission" date="2020-08" db="EMBL/GenBank/DDBJ databases">
        <title>Genomic Encyclopedia of Type Strains, Phase III (KMG-III): the genomes of soil and plant-associated and newly described type strains.</title>
        <authorList>
            <person name="Whitman W."/>
        </authorList>
    </citation>
    <scope>NUCLEOTIDE SEQUENCE [LARGE SCALE GENOMIC DNA]</scope>
    <source>
        <strain evidence="3 4">CECT 8234</strain>
    </source>
</reference>
<dbReference type="RefSeq" id="WP_183563206.1">
    <property type="nucleotide sequence ID" value="NZ_CBCSLB010000006.1"/>
</dbReference>
<evidence type="ECO:0000259" key="2">
    <source>
        <dbReference type="PROSITE" id="PS51272"/>
    </source>
</evidence>